<evidence type="ECO:0000256" key="2">
    <source>
        <dbReference type="ARBA" id="ARBA00023239"/>
    </source>
</evidence>
<feature type="domain" description="Class II aldolase/adducin N-terminal" evidence="4">
    <location>
        <begin position="42"/>
        <end position="246"/>
    </location>
</feature>
<dbReference type="GO" id="GO:0016832">
    <property type="term" value="F:aldehyde-lyase activity"/>
    <property type="evidence" value="ECO:0007669"/>
    <property type="project" value="TreeGrafter"/>
</dbReference>
<dbReference type="InterPro" id="IPR001303">
    <property type="entry name" value="Aldolase_II/adducin_N"/>
</dbReference>
<dbReference type="PANTHER" id="PTHR22789">
    <property type="entry name" value="FUCULOSE PHOSPHATE ALDOLASE"/>
    <property type="match status" value="1"/>
</dbReference>
<evidence type="ECO:0000313" key="5">
    <source>
        <dbReference type="EMBL" id="KAK7062079.1"/>
    </source>
</evidence>
<evidence type="ECO:0000313" key="6">
    <source>
        <dbReference type="Proteomes" id="UP001362999"/>
    </source>
</evidence>
<sequence>MAYHRTTRTWTLLQHFLASFLLLSTLVVSAQNVPPSVMSAGIDLLDASHILHFLEVVDAFGHVSLRNPDNSSQFLMTFAIAPAQATSQSIVTYEVENATAVGLTFNSSVVGAATPTGFAERFIHSEIYKKFPDVLAVLHSHTQEILPFANQAGVPLVSQMHTAPSLGSCGAPIFDVRTLPRTILPDNQLHDLLVRNEALGDALANTFSNDSQVVLMRGHGMAVRAASVRDVVFSSFYIKLDATVQLQGILLGGGTAPNALNQREVTDTGTTALTLVGRAWSLWVDQVDQIGLYTNDLRNKAAPTPTGF</sequence>
<keyword evidence="3" id="KW-0732">Signal</keyword>
<dbReference type="PANTHER" id="PTHR22789:SF0">
    <property type="entry name" value="3-OXO-TETRONATE 4-PHOSPHATE DECARBOXYLASE-RELATED"/>
    <property type="match status" value="1"/>
</dbReference>
<protein>
    <submittedName>
        <fullName evidence="5">Arad-like aldolase/epimerase</fullName>
    </submittedName>
</protein>
<gene>
    <name evidence="5" type="ORF">R3P38DRAFT_2833317</name>
</gene>
<dbReference type="InterPro" id="IPR050197">
    <property type="entry name" value="Aldolase_class_II_sugar_metab"/>
</dbReference>
<name>A0AAW0EAE4_9AGAR</name>
<comment type="caution">
    <text evidence="5">The sequence shown here is derived from an EMBL/GenBank/DDBJ whole genome shotgun (WGS) entry which is preliminary data.</text>
</comment>
<dbReference type="InterPro" id="IPR036409">
    <property type="entry name" value="Aldolase_II/adducin_N_sf"/>
</dbReference>
<feature type="chain" id="PRO_5043676380" evidence="3">
    <location>
        <begin position="31"/>
        <end position="308"/>
    </location>
</feature>
<evidence type="ECO:0000259" key="4">
    <source>
        <dbReference type="SMART" id="SM01007"/>
    </source>
</evidence>
<dbReference type="SMART" id="SM01007">
    <property type="entry name" value="Aldolase_II"/>
    <property type="match status" value="1"/>
</dbReference>
<dbReference type="Pfam" id="PF00596">
    <property type="entry name" value="Aldolase_II"/>
    <property type="match status" value="1"/>
</dbReference>
<dbReference type="GO" id="GO:0046872">
    <property type="term" value="F:metal ion binding"/>
    <property type="evidence" value="ECO:0007669"/>
    <property type="project" value="UniProtKB-KW"/>
</dbReference>
<accession>A0AAW0EAE4</accession>
<keyword evidence="1" id="KW-0479">Metal-binding</keyword>
<keyword evidence="6" id="KW-1185">Reference proteome</keyword>
<organism evidence="5 6">
    <name type="scientific">Favolaschia claudopus</name>
    <dbReference type="NCBI Taxonomy" id="2862362"/>
    <lineage>
        <taxon>Eukaryota</taxon>
        <taxon>Fungi</taxon>
        <taxon>Dikarya</taxon>
        <taxon>Basidiomycota</taxon>
        <taxon>Agaricomycotina</taxon>
        <taxon>Agaricomycetes</taxon>
        <taxon>Agaricomycetidae</taxon>
        <taxon>Agaricales</taxon>
        <taxon>Marasmiineae</taxon>
        <taxon>Mycenaceae</taxon>
        <taxon>Favolaschia</taxon>
    </lineage>
</organism>
<evidence type="ECO:0000256" key="3">
    <source>
        <dbReference type="SAM" id="SignalP"/>
    </source>
</evidence>
<evidence type="ECO:0000256" key="1">
    <source>
        <dbReference type="ARBA" id="ARBA00022723"/>
    </source>
</evidence>
<keyword evidence="2" id="KW-0456">Lyase</keyword>
<proteinExistence type="predicted"/>
<dbReference type="AlphaFoldDB" id="A0AAW0EAE4"/>
<reference evidence="5 6" key="1">
    <citation type="journal article" date="2024" name="J Genomics">
        <title>Draft genome sequencing and assembly of Favolaschia claudopus CIRM-BRFM 2984 isolated from oak limbs.</title>
        <authorList>
            <person name="Navarro D."/>
            <person name="Drula E."/>
            <person name="Chaduli D."/>
            <person name="Cazenave R."/>
            <person name="Ahrendt S."/>
            <person name="Wang J."/>
            <person name="Lipzen A."/>
            <person name="Daum C."/>
            <person name="Barry K."/>
            <person name="Grigoriev I.V."/>
            <person name="Favel A."/>
            <person name="Rosso M.N."/>
            <person name="Martin F."/>
        </authorList>
    </citation>
    <scope>NUCLEOTIDE SEQUENCE [LARGE SCALE GENOMIC DNA]</scope>
    <source>
        <strain evidence="5 6">CIRM-BRFM 2984</strain>
    </source>
</reference>
<feature type="signal peptide" evidence="3">
    <location>
        <begin position="1"/>
        <end position="30"/>
    </location>
</feature>
<dbReference type="GO" id="GO:0019323">
    <property type="term" value="P:pentose catabolic process"/>
    <property type="evidence" value="ECO:0007669"/>
    <property type="project" value="TreeGrafter"/>
</dbReference>
<dbReference type="Gene3D" id="3.40.225.10">
    <property type="entry name" value="Class II aldolase/adducin N-terminal domain"/>
    <property type="match status" value="1"/>
</dbReference>
<dbReference type="EMBL" id="JAWWNJ010000002">
    <property type="protein sequence ID" value="KAK7062079.1"/>
    <property type="molecule type" value="Genomic_DNA"/>
</dbReference>
<dbReference type="Proteomes" id="UP001362999">
    <property type="component" value="Unassembled WGS sequence"/>
</dbReference>
<dbReference type="SUPFAM" id="SSF53639">
    <property type="entry name" value="AraD/HMP-PK domain-like"/>
    <property type="match status" value="1"/>
</dbReference>
<dbReference type="GO" id="GO:0005829">
    <property type="term" value="C:cytosol"/>
    <property type="evidence" value="ECO:0007669"/>
    <property type="project" value="TreeGrafter"/>
</dbReference>